<evidence type="ECO:0000313" key="3">
    <source>
        <dbReference type="Proteomes" id="UP000612055"/>
    </source>
</evidence>
<gene>
    <name evidence="2" type="ORF">HYH03_003922</name>
</gene>
<keyword evidence="3" id="KW-1185">Reference proteome</keyword>
<dbReference type="Proteomes" id="UP000612055">
    <property type="component" value="Unassembled WGS sequence"/>
</dbReference>
<dbReference type="EMBL" id="JAEHOE010000011">
    <property type="protein sequence ID" value="KAG2498165.1"/>
    <property type="molecule type" value="Genomic_DNA"/>
</dbReference>
<feature type="region of interest" description="Disordered" evidence="1">
    <location>
        <begin position="38"/>
        <end position="57"/>
    </location>
</feature>
<name>A0A835Y8D0_9CHLO</name>
<comment type="caution">
    <text evidence="2">The sequence shown here is derived from an EMBL/GenBank/DDBJ whole genome shotgun (WGS) entry which is preliminary data.</text>
</comment>
<organism evidence="2 3">
    <name type="scientific">Edaphochlamys debaryana</name>
    <dbReference type="NCBI Taxonomy" id="47281"/>
    <lineage>
        <taxon>Eukaryota</taxon>
        <taxon>Viridiplantae</taxon>
        <taxon>Chlorophyta</taxon>
        <taxon>core chlorophytes</taxon>
        <taxon>Chlorophyceae</taxon>
        <taxon>CS clade</taxon>
        <taxon>Chlamydomonadales</taxon>
        <taxon>Chlamydomonadales incertae sedis</taxon>
        <taxon>Edaphochlamys</taxon>
    </lineage>
</organism>
<evidence type="ECO:0000313" key="2">
    <source>
        <dbReference type="EMBL" id="KAG2498165.1"/>
    </source>
</evidence>
<proteinExistence type="predicted"/>
<dbReference type="AlphaFoldDB" id="A0A835Y8D0"/>
<accession>A0A835Y8D0</accession>
<sequence>MEAVGVSVRDARRVVQVLVPGVPPPVLDFVFASITKSGSSRRVAGARRGDGNAAEPLYPSVPKLRRCESGKFGLSLMDTWTASESSRGSQSSSDGLGALTFAYEPATATASPARR</sequence>
<evidence type="ECO:0000256" key="1">
    <source>
        <dbReference type="SAM" id="MobiDB-lite"/>
    </source>
</evidence>
<protein>
    <submittedName>
        <fullName evidence="2">Uncharacterized protein</fullName>
    </submittedName>
</protein>
<reference evidence="2" key="1">
    <citation type="journal article" date="2020" name="bioRxiv">
        <title>Comparative genomics of Chlamydomonas.</title>
        <authorList>
            <person name="Craig R.J."/>
            <person name="Hasan A.R."/>
            <person name="Ness R.W."/>
            <person name="Keightley P.D."/>
        </authorList>
    </citation>
    <scope>NUCLEOTIDE SEQUENCE</scope>
    <source>
        <strain evidence="2">CCAP 11/70</strain>
    </source>
</reference>